<reference evidence="3 4" key="1">
    <citation type="submission" date="2022-04" db="EMBL/GenBank/DDBJ databases">
        <title>Spirosoma sp. strain RP8 genome sequencing and assembly.</title>
        <authorList>
            <person name="Jung Y."/>
        </authorList>
    </citation>
    <scope>NUCLEOTIDE SEQUENCE [LARGE SCALE GENOMIC DNA]</scope>
    <source>
        <strain evidence="3 4">RP8</strain>
    </source>
</reference>
<dbReference type="Gene3D" id="3.40.50.1820">
    <property type="entry name" value="alpha/beta hydrolase"/>
    <property type="match status" value="1"/>
</dbReference>
<evidence type="ECO:0000259" key="2">
    <source>
        <dbReference type="Pfam" id="PF12146"/>
    </source>
</evidence>
<dbReference type="InterPro" id="IPR053145">
    <property type="entry name" value="AB_hydrolase_Est10"/>
</dbReference>
<keyword evidence="4" id="KW-1185">Reference proteome</keyword>
<dbReference type="PANTHER" id="PTHR43265:SF1">
    <property type="entry name" value="ESTERASE ESTD"/>
    <property type="match status" value="1"/>
</dbReference>
<comment type="caution">
    <text evidence="3">The sequence shown here is derived from an EMBL/GenBank/DDBJ whole genome shotgun (WGS) entry which is preliminary data.</text>
</comment>
<keyword evidence="1" id="KW-0732">Signal</keyword>
<evidence type="ECO:0000313" key="3">
    <source>
        <dbReference type="EMBL" id="MCK8495915.1"/>
    </source>
</evidence>
<feature type="chain" id="PRO_5047055835" evidence="1">
    <location>
        <begin position="21"/>
        <end position="327"/>
    </location>
</feature>
<protein>
    <submittedName>
        <fullName evidence="3">Lysophospholipase</fullName>
    </submittedName>
</protein>
<dbReference type="RefSeq" id="WP_248480727.1">
    <property type="nucleotide sequence ID" value="NZ_JALPRF010000013.1"/>
</dbReference>
<dbReference type="PANTHER" id="PTHR43265">
    <property type="entry name" value="ESTERASE ESTD"/>
    <property type="match status" value="1"/>
</dbReference>
<dbReference type="SUPFAM" id="SSF53474">
    <property type="entry name" value="alpha/beta-Hydrolases"/>
    <property type="match status" value="1"/>
</dbReference>
<gene>
    <name evidence="3" type="ORF">M0L20_28880</name>
</gene>
<feature type="signal peptide" evidence="1">
    <location>
        <begin position="1"/>
        <end position="20"/>
    </location>
</feature>
<proteinExistence type="predicted"/>
<feature type="domain" description="Serine aminopeptidase S33" evidence="2">
    <location>
        <begin position="84"/>
        <end position="292"/>
    </location>
</feature>
<evidence type="ECO:0000256" key="1">
    <source>
        <dbReference type="SAM" id="SignalP"/>
    </source>
</evidence>
<organism evidence="3 4">
    <name type="scientific">Spirosoma liriopis</name>
    <dbReference type="NCBI Taxonomy" id="2937440"/>
    <lineage>
        <taxon>Bacteria</taxon>
        <taxon>Pseudomonadati</taxon>
        <taxon>Bacteroidota</taxon>
        <taxon>Cytophagia</taxon>
        <taxon>Cytophagales</taxon>
        <taxon>Cytophagaceae</taxon>
        <taxon>Spirosoma</taxon>
    </lineage>
</organism>
<dbReference type="InterPro" id="IPR022742">
    <property type="entry name" value="Hydrolase_4"/>
</dbReference>
<dbReference type="Proteomes" id="UP001202180">
    <property type="component" value="Unassembled WGS sequence"/>
</dbReference>
<dbReference type="EMBL" id="JALPRF010000013">
    <property type="protein sequence ID" value="MCK8495915.1"/>
    <property type="molecule type" value="Genomic_DNA"/>
</dbReference>
<dbReference type="InterPro" id="IPR029058">
    <property type="entry name" value="AB_hydrolase_fold"/>
</dbReference>
<dbReference type="Pfam" id="PF12146">
    <property type="entry name" value="Hydrolase_4"/>
    <property type="match status" value="1"/>
</dbReference>
<name>A0ABT0HUP8_9BACT</name>
<evidence type="ECO:0000313" key="4">
    <source>
        <dbReference type="Proteomes" id="UP001202180"/>
    </source>
</evidence>
<accession>A0ABT0HUP8</accession>
<sequence>MRYRLITTFLSLLTGLTTFAQSEEPIHYKITVPAEVDLTLDGTLTLPANLTKPVPVVLIIAGSGSTDRDGNSPAPIATFGTLKAGTYRMLADSLVRQGIAVARYDKRGSGANIAATMKVLKPQDHRFDYYISDAVGFIRQLQADKRFSKVMVAGHSEGSLVGMLATIETKASGFISLAGAGRNIADVLKVQFKGLPEEQRQLVYQDLDSLRSGQTVHKPALVALMVLHPLLQPAMISWMKYDPANELKRIKGPVLIINGKQDIQVAASEAETLKAARPDARLLLFDQMNHVLKNAPTDTTENFKTYTDPTLPLTAGLATAIAQFVKR</sequence>